<accession>A0A4R0V118</accession>
<name>A0A4R0V118_BIFLL</name>
<evidence type="ECO:0000313" key="2">
    <source>
        <dbReference type="Proteomes" id="UP000292692"/>
    </source>
</evidence>
<proteinExistence type="predicted"/>
<dbReference type="Pfam" id="PF14897">
    <property type="entry name" value="EpsG"/>
    <property type="match status" value="1"/>
</dbReference>
<dbReference type="EMBL" id="SHSV01000005">
    <property type="protein sequence ID" value="TCF47551.1"/>
    <property type="molecule type" value="Genomic_DNA"/>
</dbReference>
<sequence length="377" mass="42232">MFGNGAAVMTVYWVMVVLAVGFMALGQFIAVKGKHKKNQVLEAASSGEHYLTFSVVLSAFVYIFVTGFRYGVGRDYFYTYVPYFNNVYYSGKQGRMELGFYAINYLVSRVTSNPTPVFVICSIIFFACIYASILKYSPKPTLSVFLITGMAFVFVFMNTMRQMVAISILLYGVRFIEDRKPLQFALTVAIASSFHSSAVVFLVAYLFTFIKLNAVVAVLTAGALFLSRTLIAQIMLSIVKMSSYSDYIGSQFDTGNSGNVVMAMNIMVFLFAALVPALEGKKYSSRYNLFLLFQLVAMTMSFLSGTVVLSQRIKWLFSLPAIILLPMTLHELRDARIRLIAETTVTVLYVIYIYITIGMWNGNSVIPYESYFSIGVK</sequence>
<comment type="caution">
    <text evidence="1">The sequence shown here is derived from an EMBL/GenBank/DDBJ whole genome shotgun (WGS) entry which is preliminary data.</text>
</comment>
<dbReference type="AlphaFoldDB" id="A0A4R0V118"/>
<dbReference type="InterPro" id="IPR049458">
    <property type="entry name" value="EpsG-like"/>
</dbReference>
<protein>
    <submittedName>
        <fullName evidence="1">Membrane spanning protein involved in polysaccharide biosynthesis</fullName>
    </submittedName>
</protein>
<evidence type="ECO:0000313" key="1">
    <source>
        <dbReference type="EMBL" id="TCF47551.1"/>
    </source>
</evidence>
<dbReference type="Proteomes" id="UP000292692">
    <property type="component" value="Unassembled WGS sequence"/>
</dbReference>
<reference evidence="1 2" key="1">
    <citation type="journal article" date="2018" name="Sci. Rep.">
        <title>Genomic diversity and distribution of Bifidobacterium longum subsp. longum across the human lifespan.</title>
        <authorList>
            <person name="Odamaki T."/>
            <person name="Bottacini F."/>
            <person name="Kato K."/>
            <person name="Mitsuyama E."/>
            <person name="Yoshida K."/>
            <person name="Horigome A."/>
            <person name="Xiao J.Z."/>
            <person name="van Sinderen D."/>
        </authorList>
    </citation>
    <scope>NUCLEOTIDE SEQUENCE [LARGE SCALE GENOMIC DNA]</scope>
    <source>
        <strain evidence="1 2">MCC10102</strain>
    </source>
</reference>
<gene>
    <name evidence="1" type="ORF">MCC10102_0400</name>
</gene>
<dbReference type="RefSeq" id="WP_080561682.1">
    <property type="nucleotide sequence ID" value="NZ_AP022379.1"/>
</dbReference>
<organism evidence="1 2">
    <name type="scientific">Bifidobacterium longum subsp. longum</name>
    <dbReference type="NCBI Taxonomy" id="1679"/>
    <lineage>
        <taxon>Bacteria</taxon>
        <taxon>Bacillati</taxon>
        <taxon>Actinomycetota</taxon>
        <taxon>Actinomycetes</taxon>
        <taxon>Bifidobacteriales</taxon>
        <taxon>Bifidobacteriaceae</taxon>
        <taxon>Bifidobacterium</taxon>
    </lineage>
</organism>